<keyword evidence="12" id="KW-1185">Reference proteome</keyword>
<comment type="function">
    <text evidence="7 10">Catalyzes the aldol cleavage of 4-hydroxy-4-methyl-2-oxoglutarate (HMG) into 2 molecules of pyruvate. Also contains a secondary oxaloacetate (OAA) decarboxylase activity due to the common pyruvate enolate transition state formed following C-C bond cleavage in the retro-aldol and decarboxylation reactions.</text>
</comment>
<dbReference type="NCBIfam" id="NF009134">
    <property type="entry name" value="PRK12487.1"/>
    <property type="match status" value="1"/>
</dbReference>
<dbReference type="EC" id="4.1.3.17" evidence="10"/>
<dbReference type="GO" id="GO:0046872">
    <property type="term" value="F:metal ion binding"/>
    <property type="evidence" value="ECO:0007669"/>
    <property type="project" value="UniProtKB-KW"/>
</dbReference>
<comment type="caution">
    <text evidence="11">The sequence shown here is derived from an EMBL/GenBank/DDBJ whole genome shotgun (WGS) entry which is preliminary data.</text>
</comment>
<dbReference type="Pfam" id="PF03737">
    <property type="entry name" value="RraA-like"/>
    <property type="match status" value="1"/>
</dbReference>
<evidence type="ECO:0000256" key="4">
    <source>
        <dbReference type="ARBA" id="ARBA00011233"/>
    </source>
</evidence>
<dbReference type="SUPFAM" id="SSF89562">
    <property type="entry name" value="RraA-like"/>
    <property type="match status" value="1"/>
</dbReference>
<feature type="binding site" evidence="9">
    <location>
        <position position="98"/>
    </location>
    <ligand>
        <name>Mg(2+)</name>
        <dbReference type="ChEBI" id="CHEBI:18420"/>
    </ligand>
</feature>
<dbReference type="GO" id="GO:0051252">
    <property type="term" value="P:regulation of RNA metabolic process"/>
    <property type="evidence" value="ECO:0007669"/>
    <property type="project" value="InterPro"/>
</dbReference>
<dbReference type="EC" id="4.1.1.112" evidence="10"/>
<dbReference type="EMBL" id="SWCI01000007">
    <property type="protein sequence ID" value="TKB48394.1"/>
    <property type="molecule type" value="Genomic_DNA"/>
</dbReference>
<sequence>MLDLLPELCDEYLDELTVFPPIFRQFGGQSVFYGPVMTLRCPEDNSLVRRWVSQPGEGRVLLVDGGGGDRRALLGDNLAKLAMDNGWSGIVVYGYVRDAATLATLPLGIQALGAMPVKTDKRGLGEEGVEVEIQGRVIKPGQYLYADDNGVVVADRALPLPLA</sequence>
<comment type="similarity">
    <text evidence="3 10">Belongs to the class II aldolase/RraA-like family.</text>
</comment>
<dbReference type="CDD" id="cd16841">
    <property type="entry name" value="RraA_family"/>
    <property type="match status" value="1"/>
</dbReference>
<comment type="cofactor">
    <cofactor evidence="9">
        <name>Mg(2+)</name>
        <dbReference type="ChEBI" id="CHEBI:18420"/>
    </cofactor>
</comment>
<evidence type="ECO:0000313" key="11">
    <source>
        <dbReference type="EMBL" id="TKB48394.1"/>
    </source>
</evidence>
<feature type="binding site" evidence="9">
    <location>
        <begin position="75"/>
        <end position="78"/>
    </location>
    <ligand>
        <name>substrate</name>
    </ligand>
</feature>
<dbReference type="OrthoDB" id="943692at2"/>
<dbReference type="GO" id="GO:0047443">
    <property type="term" value="F:4-hydroxy-4-methyl-2-oxoglutarate aldolase activity"/>
    <property type="evidence" value="ECO:0007669"/>
    <property type="project" value="UniProtKB-EC"/>
</dbReference>
<organism evidence="11 12">
    <name type="scientific">Ferrimonas sediminicola</name>
    <dbReference type="NCBI Taxonomy" id="2569538"/>
    <lineage>
        <taxon>Bacteria</taxon>
        <taxon>Pseudomonadati</taxon>
        <taxon>Pseudomonadota</taxon>
        <taxon>Gammaproteobacteria</taxon>
        <taxon>Alteromonadales</taxon>
        <taxon>Ferrimonadaceae</taxon>
        <taxon>Ferrimonas</taxon>
    </lineage>
</organism>
<evidence type="ECO:0000256" key="9">
    <source>
        <dbReference type="PIRSR" id="PIRSR605493-1"/>
    </source>
</evidence>
<dbReference type="NCBIfam" id="TIGR01935">
    <property type="entry name" value="NOT-MenG"/>
    <property type="match status" value="1"/>
</dbReference>
<keyword evidence="5 9" id="KW-0479">Metal-binding</keyword>
<accession>A0A4U1BCH2</accession>
<comment type="cofactor">
    <cofactor evidence="2 10">
        <name>a divalent metal cation</name>
        <dbReference type="ChEBI" id="CHEBI:60240"/>
    </cofactor>
</comment>
<dbReference type="InterPro" id="IPR010203">
    <property type="entry name" value="RraA"/>
</dbReference>
<comment type="catalytic activity">
    <reaction evidence="1 10">
        <text>4-hydroxy-4-methyl-2-oxoglutarate = 2 pyruvate</text>
        <dbReference type="Rhea" id="RHEA:22748"/>
        <dbReference type="ChEBI" id="CHEBI:15361"/>
        <dbReference type="ChEBI" id="CHEBI:58276"/>
        <dbReference type="EC" id="4.1.3.17"/>
    </reaction>
</comment>
<dbReference type="AlphaFoldDB" id="A0A4U1BCH2"/>
<name>A0A4U1BCH2_9GAMM</name>
<evidence type="ECO:0000256" key="7">
    <source>
        <dbReference type="ARBA" id="ARBA00025046"/>
    </source>
</evidence>
<evidence type="ECO:0000256" key="3">
    <source>
        <dbReference type="ARBA" id="ARBA00008621"/>
    </source>
</evidence>
<proteinExistence type="inferred from homology"/>
<protein>
    <recommendedName>
        <fullName evidence="10">4-hydroxy-4-methyl-2-oxoglutarate aldolase</fullName>
        <shortName evidence="10">HMG aldolase</shortName>
        <ecNumber evidence="10">4.1.1.112</ecNumber>
        <ecNumber evidence="10">4.1.3.17</ecNumber>
    </recommendedName>
    <alternativeName>
        <fullName evidence="10">Oxaloacetate decarboxylase</fullName>
    </alternativeName>
</protein>
<evidence type="ECO:0000256" key="1">
    <source>
        <dbReference type="ARBA" id="ARBA00001342"/>
    </source>
</evidence>
<evidence type="ECO:0000256" key="10">
    <source>
        <dbReference type="RuleBase" id="RU004338"/>
    </source>
</evidence>
<evidence type="ECO:0000256" key="6">
    <source>
        <dbReference type="ARBA" id="ARBA00023239"/>
    </source>
</evidence>
<dbReference type="InterPro" id="IPR036704">
    <property type="entry name" value="RraA/RraA-like_sf"/>
</dbReference>
<dbReference type="InterPro" id="IPR005493">
    <property type="entry name" value="RraA/RraA-like"/>
</dbReference>
<keyword evidence="6 10" id="KW-0456">Lyase</keyword>
<dbReference type="RefSeq" id="WP_136853505.1">
    <property type="nucleotide sequence ID" value="NZ_SWCI01000007.1"/>
</dbReference>
<comment type="catalytic activity">
    <reaction evidence="8 10">
        <text>oxaloacetate + H(+) = pyruvate + CO2</text>
        <dbReference type="Rhea" id="RHEA:15641"/>
        <dbReference type="ChEBI" id="CHEBI:15361"/>
        <dbReference type="ChEBI" id="CHEBI:15378"/>
        <dbReference type="ChEBI" id="CHEBI:16452"/>
        <dbReference type="ChEBI" id="CHEBI:16526"/>
        <dbReference type="EC" id="4.1.1.112"/>
    </reaction>
</comment>
<evidence type="ECO:0000256" key="5">
    <source>
        <dbReference type="ARBA" id="ARBA00022723"/>
    </source>
</evidence>
<evidence type="ECO:0000256" key="8">
    <source>
        <dbReference type="ARBA" id="ARBA00047973"/>
    </source>
</evidence>
<dbReference type="Proteomes" id="UP000305674">
    <property type="component" value="Unassembled WGS sequence"/>
</dbReference>
<evidence type="ECO:0000256" key="2">
    <source>
        <dbReference type="ARBA" id="ARBA00001968"/>
    </source>
</evidence>
<dbReference type="GO" id="GO:0008428">
    <property type="term" value="F:ribonuclease inhibitor activity"/>
    <property type="evidence" value="ECO:0007669"/>
    <property type="project" value="InterPro"/>
</dbReference>
<dbReference type="PANTHER" id="PTHR33254:SF4">
    <property type="entry name" value="4-HYDROXY-4-METHYL-2-OXOGLUTARATE ALDOLASE 3-RELATED"/>
    <property type="match status" value="1"/>
</dbReference>
<keyword evidence="9" id="KW-0460">Magnesium</keyword>
<evidence type="ECO:0000313" key="12">
    <source>
        <dbReference type="Proteomes" id="UP000305674"/>
    </source>
</evidence>
<dbReference type="NCBIfam" id="NF006875">
    <property type="entry name" value="PRK09372.1"/>
    <property type="match status" value="1"/>
</dbReference>
<comment type="subunit">
    <text evidence="4 10">Homotrimer.</text>
</comment>
<dbReference type="PANTHER" id="PTHR33254">
    <property type="entry name" value="4-HYDROXY-4-METHYL-2-OXOGLUTARATE ALDOLASE 3-RELATED"/>
    <property type="match status" value="1"/>
</dbReference>
<gene>
    <name evidence="11" type="ORF">FCL40_11820</name>
</gene>
<reference evidence="11 12" key="1">
    <citation type="submission" date="2019-04" db="EMBL/GenBank/DDBJ databases">
        <authorList>
            <person name="Hwang J.C."/>
        </authorList>
    </citation>
    <scope>NUCLEOTIDE SEQUENCE [LARGE SCALE GENOMIC DNA]</scope>
    <source>
        <strain evidence="11 12">IMCC35001</strain>
    </source>
</reference>
<feature type="binding site" evidence="9">
    <location>
        <position position="97"/>
    </location>
    <ligand>
        <name>substrate</name>
    </ligand>
</feature>
<dbReference type="Gene3D" id="3.50.30.40">
    <property type="entry name" value="Ribonuclease E inhibitor RraA/RraA-like"/>
    <property type="match status" value="1"/>
</dbReference>
<dbReference type="GO" id="GO:0008948">
    <property type="term" value="F:oxaloacetate decarboxylase activity"/>
    <property type="evidence" value="ECO:0007669"/>
    <property type="project" value="UniProtKB-EC"/>
</dbReference>